<dbReference type="InterPro" id="IPR051393">
    <property type="entry name" value="ABC_transporter_permease"/>
</dbReference>
<feature type="transmembrane region" description="Helical" evidence="7">
    <location>
        <begin position="112"/>
        <end position="132"/>
    </location>
</feature>
<dbReference type="Pfam" id="PF00528">
    <property type="entry name" value="BPD_transp_1"/>
    <property type="match status" value="1"/>
</dbReference>
<organism evidence="9 10">
    <name type="scientific">Halalkalibacter okhensis</name>
    <dbReference type="NCBI Taxonomy" id="333138"/>
    <lineage>
        <taxon>Bacteria</taxon>
        <taxon>Bacillati</taxon>
        <taxon>Bacillota</taxon>
        <taxon>Bacilli</taxon>
        <taxon>Bacillales</taxon>
        <taxon>Bacillaceae</taxon>
        <taxon>Halalkalibacter</taxon>
    </lineage>
</organism>
<evidence type="ECO:0000256" key="2">
    <source>
        <dbReference type="ARBA" id="ARBA00022448"/>
    </source>
</evidence>
<protein>
    <submittedName>
        <fullName evidence="9">ABC transporter permease</fullName>
    </submittedName>
</protein>
<dbReference type="GO" id="GO:0005886">
    <property type="term" value="C:plasma membrane"/>
    <property type="evidence" value="ECO:0007669"/>
    <property type="project" value="UniProtKB-SubCell"/>
</dbReference>
<feature type="transmembrane region" description="Helical" evidence="7">
    <location>
        <begin position="80"/>
        <end position="100"/>
    </location>
</feature>
<reference evidence="9 10" key="1">
    <citation type="submission" date="2014-09" db="EMBL/GenBank/DDBJ databases">
        <title>Genome sequencing and annotation of Bacillus Okhensis strain Kh10-101T.</title>
        <authorList>
            <person name="Prakash J.S."/>
        </authorList>
    </citation>
    <scope>NUCLEOTIDE SEQUENCE [LARGE SCALE GENOMIC DNA]</scope>
    <source>
        <strain evidence="10">Kh10-101T</strain>
    </source>
</reference>
<feature type="transmembrane region" description="Helical" evidence="7">
    <location>
        <begin position="12"/>
        <end position="38"/>
    </location>
</feature>
<evidence type="ECO:0000256" key="3">
    <source>
        <dbReference type="ARBA" id="ARBA00022475"/>
    </source>
</evidence>
<dbReference type="RefSeq" id="WP_034631185.1">
    <property type="nucleotide sequence ID" value="NZ_JRJU01000023.1"/>
</dbReference>
<feature type="transmembrane region" description="Helical" evidence="7">
    <location>
        <begin position="269"/>
        <end position="290"/>
    </location>
</feature>
<comment type="caution">
    <text evidence="9">The sequence shown here is derived from an EMBL/GenBank/DDBJ whole genome shotgun (WGS) entry which is preliminary data.</text>
</comment>
<dbReference type="InterPro" id="IPR000515">
    <property type="entry name" value="MetI-like"/>
</dbReference>
<keyword evidence="5 7" id="KW-1133">Transmembrane helix</keyword>
<name>A0A0B0IGB7_9BACI</name>
<keyword evidence="3" id="KW-1003">Cell membrane</keyword>
<accession>A0A0B0IGB7</accession>
<keyword evidence="2 7" id="KW-0813">Transport</keyword>
<keyword evidence="6 7" id="KW-0472">Membrane</keyword>
<dbReference type="eggNOG" id="COG1175">
    <property type="taxonomic scope" value="Bacteria"/>
</dbReference>
<dbReference type="PANTHER" id="PTHR30193:SF37">
    <property type="entry name" value="INNER MEMBRANE ABC TRANSPORTER PERMEASE PROTEIN YCJO"/>
    <property type="match status" value="1"/>
</dbReference>
<dbReference type="SUPFAM" id="SSF161098">
    <property type="entry name" value="MetI-like"/>
    <property type="match status" value="1"/>
</dbReference>
<keyword evidence="10" id="KW-1185">Reference proteome</keyword>
<keyword evidence="4 7" id="KW-0812">Transmembrane</keyword>
<comment type="similarity">
    <text evidence="7">Belongs to the binding-protein-dependent transport system permease family.</text>
</comment>
<evidence type="ECO:0000256" key="4">
    <source>
        <dbReference type="ARBA" id="ARBA00022692"/>
    </source>
</evidence>
<dbReference type="EMBL" id="JRJU01000023">
    <property type="protein sequence ID" value="KHF39119.1"/>
    <property type="molecule type" value="Genomic_DNA"/>
</dbReference>
<dbReference type="PROSITE" id="PS50928">
    <property type="entry name" value="ABC_TM1"/>
    <property type="match status" value="1"/>
</dbReference>
<sequence length="309" mass="34993">MKNSKRSQLTSFLFVLPYFVMFVCFLLIPIIYGIYISFHSWDLLSKDRPFVGLQNYIAIFDSGSHLNSVFFNGLFNTFKFVIFSVPLLVVIGLLLALLVTKLPKKIQGFFRTVYFIPYVVSVSVIAIVWLWLLDTNSGLINEYLSVLGLDPIPWLTRIPYAWISIVIATIWWTIGFNMILFINALNEVPEELYESASIDGASSWKKLIHITLPTIRPVMLFVFITSTIASFNVYGQPYLMTRGGPGNQTEVLLMSIVDEAFSQRQLGSASAMAILMALIMIGISVIQFRINRASEEGKFKRKRKKGVGV</sequence>
<evidence type="ECO:0000256" key="1">
    <source>
        <dbReference type="ARBA" id="ARBA00004651"/>
    </source>
</evidence>
<dbReference type="Proteomes" id="UP000030832">
    <property type="component" value="Unassembled WGS sequence"/>
</dbReference>
<comment type="subcellular location">
    <subcellularLocation>
        <location evidence="1 7">Cell membrane</location>
        <topology evidence="1 7">Multi-pass membrane protein</topology>
    </subcellularLocation>
</comment>
<feature type="domain" description="ABC transmembrane type-1" evidence="8">
    <location>
        <begin position="74"/>
        <end position="287"/>
    </location>
</feature>
<proteinExistence type="inferred from homology"/>
<dbReference type="CDD" id="cd06261">
    <property type="entry name" value="TM_PBP2"/>
    <property type="match status" value="1"/>
</dbReference>
<dbReference type="GO" id="GO:0055085">
    <property type="term" value="P:transmembrane transport"/>
    <property type="evidence" value="ECO:0007669"/>
    <property type="project" value="InterPro"/>
</dbReference>
<feature type="transmembrane region" description="Helical" evidence="7">
    <location>
        <begin position="160"/>
        <end position="182"/>
    </location>
</feature>
<dbReference type="PANTHER" id="PTHR30193">
    <property type="entry name" value="ABC TRANSPORTER PERMEASE PROTEIN"/>
    <property type="match status" value="1"/>
</dbReference>
<dbReference type="Gene3D" id="1.10.3720.10">
    <property type="entry name" value="MetI-like"/>
    <property type="match status" value="1"/>
</dbReference>
<dbReference type="AlphaFoldDB" id="A0A0B0IGB7"/>
<evidence type="ECO:0000259" key="8">
    <source>
        <dbReference type="PROSITE" id="PS50928"/>
    </source>
</evidence>
<gene>
    <name evidence="9" type="ORF">LQ50_16930</name>
</gene>
<dbReference type="InterPro" id="IPR035906">
    <property type="entry name" value="MetI-like_sf"/>
</dbReference>
<evidence type="ECO:0000256" key="5">
    <source>
        <dbReference type="ARBA" id="ARBA00022989"/>
    </source>
</evidence>
<evidence type="ECO:0000313" key="9">
    <source>
        <dbReference type="EMBL" id="KHF39119.1"/>
    </source>
</evidence>
<dbReference type="OrthoDB" id="9787541at2"/>
<evidence type="ECO:0000256" key="7">
    <source>
        <dbReference type="RuleBase" id="RU363032"/>
    </source>
</evidence>
<dbReference type="STRING" id="333138.LQ50_16930"/>
<feature type="transmembrane region" description="Helical" evidence="7">
    <location>
        <begin position="215"/>
        <end position="234"/>
    </location>
</feature>
<evidence type="ECO:0000256" key="6">
    <source>
        <dbReference type="ARBA" id="ARBA00023136"/>
    </source>
</evidence>
<evidence type="ECO:0000313" key="10">
    <source>
        <dbReference type="Proteomes" id="UP000030832"/>
    </source>
</evidence>